<reference evidence="5 6" key="1">
    <citation type="submission" date="2020-04" db="EMBL/GenBank/DDBJ databases">
        <authorList>
            <person name="Alioto T."/>
            <person name="Alioto T."/>
            <person name="Gomez Garrido J."/>
        </authorList>
    </citation>
    <scope>NUCLEOTIDE SEQUENCE [LARGE SCALE GENOMIC DNA]</scope>
</reference>
<organism evidence="5 6">
    <name type="scientific">Cloeon dipterum</name>
    <dbReference type="NCBI Taxonomy" id="197152"/>
    <lineage>
        <taxon>Eukaryota</taxon>
        <taxon>Metazoa</taxon>
        <taxon>Ecdysozoa</taxon>
        <taxon>Arthropoda</taxon>
        <taxon>Hexapoda</taxon>
        <taxon>Insecta</taxon>
        <taxon>Pterygota</taxon>
        <taxon>Palaeoptera</taxon>
        <taxon>Ephemeroptera</taxon>
        <taxon>Pisciforma</taxon>
        <taxon>Baetidae</taxon>
        <taxon>Cloeon</taxon>
    </lineage>
</organism>
<dbReference type="Pfam" id="PF00134">
    <property type="entry name" value="Cyclin_N"/>
    <property type="match status" value="1"/>
</dbReference>
<feature type="domain" description="Cyclin-like" evidence="3">
    <location>
        <begin position="148"/>
        <end position="237"/>
    </location>
</feature>
<dbReference type="InterPro" id="IPR004367">
    <property type="entry name" value="Cyclin_C-dom"/>
</dbReference>
<protein>
    <recommendedName>
        <fullName evidence="7">Cyclin N-terminal domain-containing protein</fullName>
    </recommendedName>
</protein>
<comment type="similarity">
    <text evidence="2">Belongs to the cyclin family.</text>
</comment>
<evidence type="ECO:0008006" key="7">
    <source>
        <dbReference type="Google" id="ProtNLM"/>
    </source>
</evidence>
<evidence type="ECO:0000259" key="4">
    <source>
        <dbReference type="SMART" id="SM01332"/>
    </source>
</evidence>
<dbReference type="InterPro" id="IPR039361">
    <property type="entry name" value="Cyclin"/>
</dbReference>
<name>A0A8S1D118_9INSE</name>
<sequence length="383" mass="43862">MLDLNVESFLPFVPPTEDSTKIVCGLQSRKQSRFLSFFAEQQSHAEQVELVTTSLEAEASVALCVADKTEDDGWWGMDAVNTFRETSQNDIRRVDQAFSAGLGNIKGAADLVKSIYQHLRQQESPLHFPKAYTVQWRVMQNARARSIDWLIGVHHQLGFLPETLFLAVSVFNRYSQVVMVSGKTKDSDLRMVCLASMMIAFKYGDESKNSSGHYSIYSVDPKFTKERLIEMELDILFAIDFKVGQPISFEFLWMFAKIFNAVHIEYITSKYLLELCLMGDDSMLAVLPSIQAAAALLMAYIVNLEEEHYQEIVLAHHGSVLYILERLWHNTLLFSYSGINFNDVQCAIALLADFVLEIYRSDEFKKSRWKYSLMRKYQSQKAI</sequence>
<dbReference type="SMART" id="SM00385">
    <property type="entry name" value="CYCLIN"/>
    <property type="match status" value="2"/>
</dbReference>
<dbReference type="AlphaFoldDB" id="A0A8S1D118"/>
<evidence type="ECO:0000256" key="2">
    <source>
        <dbReference type="RuleBase" id="RU000383"/>
    </source>
</evidence>
<dbReference type="CDD" id="cd20537">
    <property type="entry name" value="CYCLIN_CCNO-like_rpt2"/>
    <property type="match status" value="1"/>
</dbReference>
<dbReference type="OrthoDB" id="5590282at2759"/>
<evidence type="ECO:0000313" key="5">
    <source>
        <dbReference type="EMBL" id="CAB3374740.1"/>
    </source>
</evidence>
<comment type="caution">
    <text evidence="5">The sequence shown here is derived from an EMBL/GenBank/DDBJ whole genome shotgun (WGS) entry which is preliminary data.</text>
</comment>
<dbReference type="EMBL" id="CADEPI010000103">
    <property type="protein sequence ID" value="CAB3374740.1"/>
    <property type="molecule type" value="Genomic_DNA"/>
</dbReference>
<dbReference type="InterPro" id="IPR013763">
    <property type="entry name" value="Cyclin-like_dom"/>
</dbReference>
<dbReference type="InterPro" id="IPR036915">
    <property type="entry name" value="Cyclin-like_sf"/>
</dbReference>
<gene>
    <name evidence="5" type="ORF">CLODIP_2_CD04783</name>
</gene>
<evidence type="ECO:0000313" key="6">
    <source>
        <dbReference type="Proteomes" id="UP000494165"/>
    </source>
</evidence>
<accession>A0A8S1D118</accession>
<evidence type="ECO:0000259" key="3">
    <source>
        <dbReference type="SMART" id="SM00385"/>
    </source>
</evidence>
<proteinExistence type="inferred from homology"/>
<dbReference type="SMART" id="SM01332">
    <property type="entry name" value="Cyclin_C"/>
    <property type="match status" value="1"/>
</dbReference>
<evidence type="ECO:0000256" key="1">
    <source>
        <dbReference type="ARBA" id="ARBA00023127"/>
    </source>
</evidence>
<dbReference type="Proteomes" id="UP000494165">
    <property type="component" value="Unassembled WGS sequence"/>
</dbReference>
<dbReference type="PANTHER" id="PTHR10177">
    <property type="entry name" value="CYCLINS"/>
    <property type="match status" value="1"/>
</dbReference>
<dbReference type="SUPFAM" id="SSF47954">
    <property type="entry name" value="Cyclin-like"/>
    <property type="match status" value="2"/>
</dbReference>
<feature type="domain" description="Cyclin C-terminal" evidence="4">
    <location>
        <begin position="246"/>
        <end position="380"/>
    </location>
</feature>
<dbReference type="InterPro" id="IPR006671">
    <property type="entry name" value="Cyclin_N"/>
</dbReference>
<dbReference type="Gene3D" id="1.10.472.10">
    <property type="entry name" value="Cyclin-like"/>
    <property type="match status" value="2"/>
</dbReference>
<feature type="domain" description="Cyclin-like" evidence="3">
    <location>
        <begin position="250"/>
        <end position="330"/>
    </location>
</feature>
<keyword evidence="1 2" id="KW-0195">Cyclin</keyword>
<dbReference type="Pfam" id="PF02984">
    <property type="entry name" value="Cyclin_C"/>
    <property type="match status" value="1"/>
</dbReference>
<keyword evidence="6" id="KW-1185">Reference proteome</keyword>